<feature type="compositionally biased region" description="Basic and acidic residues" evidence="3">
    <location>
        <begin position="455"/>
        <end position="472"/>
    </location>
</feature>
<dbReference type="PANTHER" id="PTHR13393">
    <property type="entry name" value="SAM-DEPENDENT METHYLTRANSFERASE"/>
    <property type="match status" value="1"/>
</dbReference>
<evidence type="ECO:0000256" key="1">
    <source>
        <dbReference type="ARBA" id="ARBA00022603"/>
    </source>
</evidence>
<dbReference type="Pfam" id="PF05971">
    <property type="entry name" value="Methyltransf_10"/>
    <property type="match status" value="1"/>
</dbReference>
<evidence type="ECO:0000256" key="3">
    <source>
        <dbReference type="SAM" id="MobiDB-lite"/>
    </source>
</evidence>
<name>A0ABR1XKW3_9PEZI</name>
<evidence type="ECO:0000313" key="5">
    <source>
        <dbReference type="Proteomes" id="UP001456524"/>
    </source>
</evidence>
<organism evidence="4 5">
    <name type="scientific">Phyllosticta citrichinensis</name>
    <dbReference type="NCBI Taxonomy" id="1130410"/>
    <lineage>
        <taxon>Eukaryota</taxon>
        <taxon>Fungi</taxon>
        <taxon>Dikarya</taxon>
        <taxon>Ascomycota</taxon>
        <taxon>Pezizomycotina</taxon>
        <taxon>Dothideomycetes</taxon>
        <taxon>Dothideomycetes incertae sedis</taxon>
        <taxon>Botryosphaeriales</taxon>
        <taxon>Phyllostictaceae</taxon>
        <taxon>Phyllosticta</taxon>
    </lineage>
</organism>
<dbReference type="InterPro" id="IPR029063">
    <property type="entry name" value="SAM-dependent_MTases_sf"/>
</dbReference>
<sequence>KSILRKDFNIELVMPEDRLFPTIRALYVRWIKSLLDGTNPSWYEDFVPESAARERGRREEIAGLDIGTGASAIYPLLALRLYPKWFMFGTEIDTTSLEYAQMNLAANKLDGRCKLLQRSPTQFLIPAKQELERTDLDFVMTNPPFFSSISEWQDSLSGKGKEKPPDTVCTGAEAEMVYEGEDGGGDYEFALRLYRESTQTSMVKAQWYSVMFGKKQSAHRFVTLFQAEKSTNFATFLLGAASRTRRWVVAWSWLDFRPQSDIARTEGVPPSLNPWPTDYSIPNQSEQSTQHIQEEVKSVLSDLSKPFEYNWNEALGSGVCRTREIVWNRPFRRRAKLIAEGKVPPPTQQQLMEPEEKPVGLGMLVSVEEEQILVRWTQGEQRVWFESFCGFLHEQLRPLLASGKPKHDKQTCRENLDHTGLTAKSEHGTARGHDGSDAGGTEQLYPGSVGAASRHGPDNKNTDMDADEKSYDQTDASTRKRRKLAWSRS</sequence>
<evidence type="ECO:0000256" key="2">
    <source>
        <dbReference type="ARBA" id="ARBA00022679"/>
    </source>
</evidence>
<comment type="caution">
    <text evidence="4">The sequence shown here is derived from an EMBL/GenBank/DDBJ whole genome shotgun (WGS) entry which is preliminary data.</text>
</comment>
<dbReference type="Proteomes" id="UP001456524">
    <property type="component" value="Unassembled WGS sequence"/>
</dbReference>
<feature type="region of interest" description="Disordered" evidence="3">
    <location>
        <begin position="419"/>
        <end position="489"/>
    </location>
</feature>
<reference evidence="4 5" key="1">
    <citation type="journal article" date="2022" name="G3 (Bethesda)">
        <title>Enemy or ally: a genomic approach to elucidate the lifestyle of Phyllosticta citrichinaensis.</title>
        <authorList>
            <person name="Buijs V.A."/>
            <person name="Groenewald J.Z."/>
            <person name="Haridas S."/>
            <person name="LaButti K.M."/>
            <person name="Lipzen A."/>
            <person name="Martin F.M."/>
            <person name="Barry K."/>
            <person name="Grigoriev I.V."/>
            <person name="Crous P.W."/>
            <person name="Seidl M.F."/>
        </authorList>
    </citation>
    <scope>NUCLEOTIDE SEQUENCE [LARGE SCALE GENOMIC DNA]</scope>
    <source>
        <strain evidence="4 5">CBS 129764</strain>
    </source>
</reference>
<dbReference type="EMBL" id="JBBWUH010000008">
    <property type="protein sequence ID" value="KAK8159458.1"/>
    <property type="molecule type" value="Genomic_DNA"/>
</dbReference>
<accession>A0ABR1XKW3</accession>
<dbReference type="PANTHER" id="PTHR13393:SF0">
    <property type="entry name" value="RNA N6-ADENOSINE-METHYLTRANSFERASE METTL16"/>
    <property type="match status" value="1"/>
</dbReference>
<gene>
    <name evidence="4" type="ORF">IWX90DRAFT_389645</name>
</gene>
<dbReference type="CDD" id="cd02440">
    <property type="entry name" value="AdoMet_MTases"/>
    <property type="match status" value="1"/>
</dbReference>
<dbReference type="Gene3D" id="3.40.50.150">
    <property type="entry name" value="Vaccinia Virus protein VP39"/>
    <property type="match status" value="1"/>
</dbReference>
<feature type="non-terminal residue" evidence="4">
    <location>
        <position position="1"/>
    </location>
</feature>
<feature type="compositionally biased region" description="Basic residues" evidence="3">
    <location>
        <begin position="479"/>
        <end position="489"/>
    </location>
</feature>
<feature type="compositionally biased region" description="Basic and acidic residues" evidence="3">
    <location>
        <begin position="424"/>
        <end position="436"/>
    </location>
</feature>
<keyword evidence="5" id="KW-1185">Reference proteome</keyword>
<dbReference type="InterPro" id="IPR010286">
    <property type="entry name" value="METTL16/RlmF"/>
</dbReference>
<keyword evidence="2" id="KW-0808">Transferase</keyword>
<keyword evidence="1" id="KW-0489">Methyltransferase</keyword>
<protein>
    <submittedName>
        <fullName evidence="4">Uncharacterized protein</fullName>
    </submittedName>
</protein>
<dbReference type="SUPFAM" id="SSF53335">
    <property type="entry name" value="S-adenosyl-L-methionine-dependent methyltransferases"/>
    <property type="match status" value="1"/>
</dbReference>
<evidence type="ECO:0000313" key="4">
    <source>
        <dbReference type="EMBL" id="KAK8159458.1"/>
    </source>
</evidence>
<proteinExistence type="predicted"/>